<reference evidence="2 3" key="1">
    <citation type="submission" date="2017-01" db="EMBL/GenBank/DDBJ databases">
        <authorList>
            <person name="Mah S.A."/>
            <person name="Swanson W.J."/>
            <person name="Moy G.W."/>
            <person name="Vacquier V.D."/>
        </authorList>
    </citation>
    <scope>NUCLEOTIDE SEQUENCE [LARGE SCALE GENOMIC DNA]</scope>
    <source>
        <strain evidence="2 3">DSM 26375</strain>
    </source>
</reference>
<dbReference type="AlphaFoldDB" id="A0A1N7MAU1"/>
<evidence type="ECO:0000259" key="1">
    <source>
        <dbReference type="PROSITE" id="PS51664"/>
    </source>
</evidence>
<name>A0A1N7MAU1_9RHOB</name>
<organism evidence="2 3">
    <name type="scientific">Gemmobacter megaterium</name>
    <dbReference type="NCBI Taxonomy" id="1086013"/>
    <lineage>
        <taxon>Bacteria</taxon>
        <taxon>Pseudomonadati</taxon>
        <taxon>Pseudomonadota</taxon>
        <taxon>Alphaproteobacteria</taxon>
        <taxon>Rhodobacterales</taxon>
        <taxon>Paracoccaceae</taxon>
        <taxon>Gemmobacter</taxon>
    </lineage>
</organism>
<sequence length="336" mass="34370">MQPQDFAQAAAALRAGAALVDVPGFPGGLGQGMAALAALAAGCSHLFLARPPMAPGAVLCGASHVPQPGLRAHAAGLGPTPQAAFARAMGEVAETRALYRSPGDPRIDMADTLPLLGAELRPSGRIPAHGLLRDADRNAHGNGLGAGHDVTMAASAAWREAVERHAIAVWFRNQAPAVPLPSPAAAQRLESALRRNFKAEPLRYLLLPGAVPGLVVVVALSEGTWGCLPGYGCAPTAAEAACKAATEAVMGEFALYLEHRARTEEGRAPPAQGFTARAAMLATRTDLTQPPAGGALMTGAARQPAFADLTVADDGLVVLRSVTPGLLYPDETPGPV</sequence>
<dbReference type="Gene3D" id="3.30.1330.230">
    <property type="match status" value="1"/>
</dbReference>
<proteinExistence type="predicted"/>
<evidence type="ECO:0000313" key="3">
    <source>
        <dbReference type="Proteomes" id="UP000186141"/>
    </source>
</evidence>
<keyword evidence="3" id="KW-1185">Reference proteome</keyword>
<dbReference type="PROSITE" id="PS51664">
    <property type="entry name" value="YCAO"/>
    <property type="match status" value="1"/>
</dbReference>
<dbReference type="Pfam" id="PF02624">
    <property type="entry name" value="YcaO"/>
    <property type="match status" value="1"/>
</dbReference>
<gene>
    <name evidence="2" type="ORF">SAMN05421774_102550</name>
</gene>
<dbReference type="EMBL" id="FTOT01000002">
    <property type="protein sequence ID" value="SIS83198.1"/>
    <property type="molecule type" value="Genomic_DNA"/>
</dbReference>
<dbReference type="OrthoDB" id="9833578at2"/>
<evidence type="ECO:0000313" key="2">
    <source>
        <dbReference type="EMBL" id="SIS83198.1"/>
    </source>
</evidence>
<feature type="domain" description="YcaO" evidence="1">
    <location>
        <begin position="26"/>
        <end position="336"/>
    </location>
</feature>
<protein>
    <submittedName>
        <fullName evidence="2">YcaO-like family protein</fullName>
    </submittedName>
</protein>
<dbReference type="Proteomes" id="UP000186141">
    <property type="component" value="Unassembled WGS sequence"/>
</dbReference>
<accession>A0A1N7MAU1</accession>
<dbReference type="InterPro" id="IPR003776">
    <property type="entry name" value="YcaO-like_dom"/>
</dbReference>
<dbReference type="STRING" id="1086013.SAMN05421774_102550"/>
<dbReference type="RefSeq" id="WP_076529721.1">
    <property type="nucleotide sequence ID" value="NZ_BMEH01000002.1"/>
</dbReference>